<dbReference type="PANTHER" id="PTHR33473:SF19">
    <property type="entry name" value="ATP-DEPENDENT CLP PROTEASE ADAPTER PROTEIN CLPS"/>
    <property type="match status" value="1"/>
</dbReference>
<sequence>MPKLKVLEKSKLKEPKMFKVILLNDDVTTMDFVIEVLINIFYHDFETANKIMLEVHLNGSGICGIYTQEIALSKQKKVSDAAKLANFPLQTRVEEE</sequence>
<evidence type="ECO:0000313" key="20">
    <source>
        <dbReference type="Proteomes" id="UP000576616"/>
    </source>
</evidence>
<dbReference type="EMBL" id="AACQHW010000001">
    <property type="protein sequence ID" value="EAL6850113.1"/>
    <property type="molecule type" value="Genomic_DNA"/>
</dbReference>
<dbReference type="RefSeq" id="WP_002777182.1">
    <property type="nucleotide sequence ID" value="NZ_AANHVQ020000008.1"/>
</dbReference>
<dbReference type="EMBL" id="AABUYW010000003">
    <property type="protein sequence ID" value="EAJ1076409.1"/>
    <property type="molecule type" value="Genomic_DNA"/>
</dbReference>
<evidence type="ECO:0000313" key="13">
    <source>
        <dbReference type="Proteomes" id="UP000352088"/>
    </source>
</evidence>
<dbReference type="EMBL" id="AACGUZ010000004">
    <property type="protein sequence ID" value="EAK5103229.1"/>
    <property type="molecule type" value="Genomic_DNA"/>
</dbReference>
<feature type="domain" description="Adaptor protein ClpS core" evidence="2">
    <location>
        <begin position="13"/>
        <end position="91"/>
    </location>
</feature>
<dbReference type="GeneID" id="66543928"/>
<accession>A0A0Q2HSH0</accession>
<evidence type="ECO:0000313" key="11">
    <source>
        <dbReference type="EMBL" id="EAL9203688.1"/>
    </source>
</evidence>
<evidence type="ECO:0000313" key="15">
    <source>
        <dbReference type="Proteomes" id="UP000365807"/>
    </source>
</evidence>
<dbReference type="HAMAP" id="MF_00302">
    <property type="entry name" value="ClpS"/>
    <property type="match status" value="1"/>
</dbReference>
<dbReference type="InterPro" id="IPR003769">
    <property type="entry name" value="ClpS_core"/>
</dbReference>
<evidence type="ECO:0000313" key="16">
    <source>
        <dbReference type="Proteomes" id="UP000382436"/>
    </source>
</evidence>
<dbReference type="Proteomes" id="UP000409545">
    <property type="component" value="Unassembled WGS sequence"/>
</dbReference>
<evidence type="ECO:0000313" key="5">
    <source>
        <dbReference type="EMBL" id="EAJ9197089.1"/>
    </source>
</evidence>
<dbReference type="Proteomes" id="UP000361993">
    <property type="component" value="Unassembled WGS sequence"/>
</dbReference>
<dbReference type="Proteomes" id="UP000557830">
    <property type="component" value="Unassembled WGS sequence"/>
</dbReference>
<reference evidence="3 20" key="3">
    <citation type="submission" date="2019-01" db="EMBL/GenBank/DDBJ databases">
        <authorList>
            <consortium name="PulseNet: The National Subtyping Network for Foodborne Disease Surveillance"/>
            <person name="Tarr C.L."/>
            <person name="Trees E."/>
            <person name="Katz L.S."/>
            <person name="Carleton-Romer H.A."/>
            <person name="Stroika S."/>
            <person name="Kucerova Z."/>
            <person name="Roache K.F."/>
            <person name="Sabol A.L."/>
            <person name="Besser J."/>
            <person name="Gerner-Smidt P."/>
        </authorList>
    </citation>
    <scope>NUCLEOTIDE SEQUENCE [LARGE SCALE GENOMIC DNA]</scope>
    <source>
        <strain evidence="5 16">PNUSAC001435</strain>
        <strain evidence="3 20">PNUSAC007828</strain>
    </source>
</reference>
<dbReference type="InterPro" id="IPR014719">
    <property type="entry name" value="Ribosomal_bL12_C/ClpS-like"/>
</dbReference>
<dbReference type="EMBL" id="AACGFG010000001">
    <property type="protein sequence ID" value="EAK4357347.1"/>
    <property type="molecule type" value="Genomic_DNA"/>
</dbReference>
<dbReference type="GO" id="GO:0008233">
    <property type="term" value="F:peptidase activity"/>
    <property type="evidence" value="ECO:0007669"/>
    <property type="project" value="UniProtKB-KW"/>
</dbReference>
<reference evidence="17 19" key="2">
    <citation type="submission" date="2018-05" db="EMBL/GenBank/DDBJ databases">
        <authorList>
            <consortium name="NARMS: The National Antimicrobial Resistance Monitoring System"/>
        </authorList>
    </citation>
    <scope>NUCLEOTIDE SEQUENCE [LARGE SCALE GENOMIC DNA]</scope>
    <source>
        <strain evidence="11 18">CVM N17C171</strain>
        <strain evidence="9 13">CVM N17C548</strain>
        <strain evidence="7 15">FSIS11807978</strain>
        <strain evidence="10 12">FSIS11812579</strain>
        <strain evidence="4 19">FSIS1609200</strain>
        <strain evidence="8 17">FSIS1711007</strain>
    </source>
</reference>
<dbReference type="FunFam" id="3.30.1390.10:FF:000002">
    <property type="entry name" value="ATP-dependent Clp protease adapter protein ClpS"/>
    <property type="match status" value="1"/>
</dbReference>
<dbReference type="GO" id="GO:0030163">
    <property type="term" value="P:protein catabolic process"/>
    <property type="evidence" value="ECO:0007669"/>
    <property type="project" value="InterPro"/>
</dbReference>
<dbReference type="EMBL" id="AACDUL010000001">
    <property type="protein sequence ID" value="EAK1508775.1"/>
    <property type="molecule type" value="Genomic_DNA"/>
</dbReference>
<dbReference type="Proteomes" id="UP000365807">
    <property type="component" value="Unassembled WGS sequence"/>
</dbReference>
<dbReference type="Proteomes" id="UP000352088">
    <property type="component" value="Unassembled WGS sequence"/>
</dbReference>
<dbReference type="Proteomes" id="UP000576616">
    <property type="component" value="Unassembled WGS sequence"/>
</dbReference>
<evidence type="ECO:0000313" key="18">
    <source>
        <dbReference type="Proteomes" id="UP000411403"/>
    </source>
</evidence>
<proteinExistence type="inferred from homology"/>
<comment type="subunit">
    <text evidence="1">Binds to the N-terminal domain of the chaperone ClpA.</text>
</comment>
<evidence type="ECO:0000313" key="12">
    <source>
        <dbReference type="Proteomes" id="UP000333665"/>
    </source>
</evidence>
<evidence type="ECO:0000259" key="2">
    <source>
        <dbReference type="Pfam" id="PF02617"/>
    </source>
</evidence>
<dbReference type="EMBL" id="AACBVJ010000004">
    <property type="protein sequence ID" value="EAJ9197089.1"/>
    <property type="molecule type" value="Genomic_DNA"/>
</dbReference>
<comment type="function">
    <text evidence="1">Involved in the modulation of the specificity of the ClpAP-mediated ATP-dependent protein degradation.</text>
</comment>
<keyword evidence="4" id="KW-0645">Protease</keyword>
<evidence type="ECO:0000313" key="4">
    <source>
        <dbReference type="EMBL" id="EAJ1076409.1"/>
    </source>
</evidence>
<evidence type="ECO:0000313" key="14">
    <source>
        <dbReference type="Proteomes" id="UP000361993"/>
    </source>
</evidence>
<dbReference type="PANTHER" id="PTHR33473">
    <property type="entry name" value="ATP-DEPENDENT CLP PROTEASE ADAPTER PROTEIN CLPS1, CHLOROPLASTIC"/>
    <property type="match status" value="1"/>
</dbReference>
<dbReference type="Gene3D" id="3.30.1390.10">
    <property type="match status" value="1"/>
</dbReference>
<protein>
    <recommendedName>
        <fullName evidence="1">ATP-dependent Clp protease adapter protein ClpS</fullName>
    </recommendedName>
</protein>
<dbReference type="GO" id="GO:0006508">
    <property type="term" value="P:proteolysis"/>
    <property type="evidence" value="ECO:0007669"/>
    <property type="project" value="UniProtKB-UniRule"/>
</dbReference>
<evidence type="ECO:0000313" key="10">
    <source>
        <dbReference type="EMBL" id="EAL8416194.1"/>
    </source>
</evidence>
<dbReference type="Proteomes" id="UP000382436">
    <property type="component" value="Unassembled WGS sequence"/>
</dbReference>
<name>A0A0Q2HSH0_CAMCO</name>
<comment type="caution">
    <text evidence="4">The sequence shown here is derived from an EMBL/GenBank/DDBJ whole genome shotgun (WGS) entry which is preliminary data.</text>
</comment>
<dbReference type="EMBL" id="AACSIE010000001">
    <property type="protein sequence ID" value="EAL9203688.1"/>
    <property type="molecule type" value="Genomic_DNA"/>
</dbReference>
<reference evidence="6 14" key="1">
    <citation type="submission" date="2018-05" db="EMBL/GenBank/DDBJ databases">
        <authorList>
            <consortium name="GenomeTrakr network: Whole genome sequencing for foodborne pathogen traceback"/>
        </authorList>
    </citation>
    <scope>NUCLEOTIDE SEQUENCE [LARGE SCALE GENOMIC DNA]</scope>
    <source>
        <strain evidence="6 14">NC_C6016</strain>
    </source>
</reference>
<dbReference type="KEGG" id="ccof:VC76_05445"/>
<dbReference type="eggNOG" id="COG2127">
    <property type="taxonomic scope" value="Bacteria"/>
</dbReference>
<evidence type="ECO:0000313" key="9">
    <source>
        <dbReference type="EMBL" id="EAL6850113.1"/>
    </source>
</evidence>
<dbReference type="EMBL" id="AABKAB010000001">
    <property type="protein sequence ID" value="EAH8156364.1"/>
    <property type="molecule type" value="Genomic_DNA"/>
</dbReference>
<gene>
    <name evidence="1" type="primary">clpS</name>
    <name evidence="8" type="ORF">B9Q54_02945</name>
    <name evidence="4" type="ORF">BU953_02035</name>
    <name evidence="5" type="ORF">BZ274_02685</name>
    <name evidence="7" type="ORF">C6T04_00145</name>
    <name evidence="6" type="ORF">CJD00_00535</name>
    <name evidence="9" type="ORF">DSX26_01355</name>
    <name evidence="10" type="ORF">DYF97_02020</name>
    <name evidence="11" type="ORF">DYU70_00665</name>
    <name evidence="3" type="ORF">ES716_00160</name>
</gene>
<evidence type="ECO:0000313" key="6">
    <source>
        <dbReference type="EMBL" id="EAK1508775.1"/>
    </source>
</evidence>
<dbReference type="STRING" id="195.ATE51_01384"/>
<dbReference type="Pfam" id="PF02617">
    <property type="entry name" value="ClpS"/>
    <property type="match status" value="1"/>
</dbReference>
<evidence type="ECO:0000313" key="7">
    <source>
        <dbReference type="EMBL" id="EAK4357347.1"/>
    </source>
</evidence>
<keyword evidence="4" id="KW-0378">Hydrolase</keyword>
<dbReference type="Proteomes" id="UP000411403">
    <property type="component" value="Unassembled WGS sequence"/>
</dbReference>
<evidence type="ECO:0000313" key="8">
    <source>
        <dbReference type="EMBL" id="EAK5103229.1"/>
    </source>
</evidence>
<evidence type="ECO:0000313" key="19">
    <source>
        <dbReference type="Proteomes" id="UP000557830"/>
    </source>
</evidence>
<dbReference type="SUPFAM" id="SSF54736">
    <property type="entry name" value="ClpS-like"/>
    <property type="match status" value="1"/>
</dbReference>
<dbReference type="Proteomes" id="UP000333665">
    <property type="component" value="Unassembled WGS sequence"/>
</dbReference>
<organism evidence="4 19">
    <name type="scientific">Campylobacter coli</name>
    <dbReference type="NCBI Taxonomy" id="195"/>
    <lineage>
        <taxon>Bacteria</taxon>
        <taxon>Pseudomonadati</taxon>
        <taxon>Campylobacterota</taxon>
        <taxon>Epsilonproteobacteria</taxon>
        <taxon>Campylobacterales</taxon>
        <taxon>Campylobacteraceae</taxon>
        <taxon>Campylobacter</taxon>
    </lineage>
</organism>
<dbReference type="AlphaFoldDB" id="A0A0Q2HSH0"/>
<dbReference type="InterPro" id="IPR022935">
    <property type="entry name" value="ClpS"/>
</dbReference>
<dbReference type="OrthoDB" id="9796121at2"/>
<evidence type="ECO:0000256" key="1">
    <source>
        <dbReference type="HAMAP-Rule" id="MF_00302"/>
    </source>
</evidence>
<dbReference type="KEGG" id="ccoo:ATE51_01384"/>
<dbReference type="EMBL" id="AACRQU010000003">
    <property type="protein sequence ID" value="EAL8416194.1"/>
    <property type="molecule type" value="Genomic_DNA"/>
</dbReference>
<evidence type="ECO:0000313" key="17">
    <source>
        <dbReference type="Proteomes" id="UP000409545"/>
    </source>
</evidence>
<comment type="similarity">
    <text evidence="1">Belongs to the ClpS family.</text>
</comment>
<evidence type="ECO:0000313" key="3">
    <source>
        <dbReference type="EMBL" id="EAH8156364.1"/>
    </source>
</evidence>